<evidence type="ECO:0000313" key="6">
    <source>
        <dbReference type="Proteomes" id="UP000471705"/>
    </source>
</evidence>
<gene>
    <name evidence="2" type="ORF">A4A59_11900</name>
    <name evidence="4" type="ORF">B5P46_09115</name>
    <name evidence="3" type="ORF">GR257_06565</name>
</gene>
<dbReference type="EMBL" id="MZMU01000003">
    <property type="protein sequence ID" value="RXT28896.1"/>
    <property type="molecule type" value="Genomic_DNA"/>
</dbReference>
<comment type="caution">
    <text evidence="2">The sequence shown here is derived from an EMBL/GenBank/DDBJ whole genome shotgun (WGS) entry which is preliminary data.</text>
</comment>
<protein>
    <submittedName>
        <fullName evidence="2">Cold-shock protein</fullName>
    </submittedName>
</protein>
<dbReference type="Proteomes" id="UP000290767">
    <property type="component" value="Unassembled WGS sequence"/>
</dbReference>
<sequence length="94" mass="10420">MGRPNYKVGDMIVLKSGLTRTAKADKRCRISSILPNDHGHVQYRVQFDAENFERRITEADIDTGESPSRASPEAAAKSDGAEPWLKFSSIKIGK</sequence>
<evidence type="ECO:0000313" key="3">
    <source>
        <dbReference type="EMBL" id="NEK14517.1"/>
    </source>
</evidence>
<reference evidence="4 5" key="2">
    <citation type="submission" date="2017-03" db="EMBL/GenBank/DDBJ databases">
        <authorList>
            <person name="Safronova V.I."/>
            <person name="Sazanova A.L."/>
            <person name="Chirak E.R."/>
        </authorList>
    </citation>
    <scope>NUCLEOTIDE SEQUENCE [LARGE SCALE GENOMIC DNA]</scope>
    <source>
        <strain evidence="4 5">Tri-43</strain>
    </source>
</reference>
<dbReference type="EMBL" id="WUFV01000002">
    <property type="protein sequence ID" value="NEK14517.1"/>
    <property type="molecule type" value="Genomic_DNA"/>
</dbReference>
<proteinExistence type="predicted"/>
<accession>A0A154IPT4</accession>
<evidence type="ECO:0000313" key="2">
    <source>
        <dbReference type="EMBL" id="KZB02088.1"/>
    </source>
</evidence>
<organism evidence="2">
    <name type="scientific">Rhizobium leguminosarum</name>
    <dbReference type="NCBI Taxonomy" id="384"/>
    <lineage>
        <taxon>Bacteria</taxon>
        <taxon>Pseudomonadati</taxon>
        <taxon>Pseudomonadota</taxon>
        <taxon>Alphaproteobacteria</taxon>
        <taxon>Hyphomicrobiales</taxon>
        <taxon>Rhizobiaceae</taxon>
        <taxon>Rhizobium/Agrobacterium group</taxon>
        <taxon>Rhizobium</taxon>
    </lineage>
</organism>
<evidence type="ECO:0000313" key="5">
    <source>
        <dbReference type="Proteomes" id="UP000290767"/>
    </source>
</evidence>
<reference evidence="2" key="1">
    <citation type="submission" date="2016-03" db="EMBL/GenBank/DDBJ databases">
        <title>Microsymbionts genomes from the relict species Vavilovia formosa.</title>
        <authorList>
            <person name="Chirak E."/>
            <person name="Kimeklis A."/>
            <person name="Kopat V."/>
            <person name="Andronov E."/>
        </authorList>
    </citation>
    <scope>NUCLEOTIDE SEQUENCE [LARGE SCALE GENOMIC DNA]</scope>
    <source>
        <strain evidence="2">Vaf12</strain>
    </source>
</reference>
<dbReference type="EMBL" id="LVYU01000077">
    <property type="protein sequence ID" value="KZB02088.1"/>
    <property type="molecule type" value="Genomic_DNA"/>
</dbReference>
<dbReference type="AlphaFoldDB" id="A0A154IPT4"/>
<reference evidence="3 6" key="3">
    <citation type="submission" date="2019-12" db="EMBL/GenBank/DDBJ databases">
        <title>Rhizobium genotypes associated with high levels of biological nitrogen fixation by grain legumes in a temperate-maritime cropping system.</title>
        <authorList>
            <person name="Maluk M."/>
            <person name="Francesc Ferrando Molina F."/>
            <person name="Lopez Del Egido L."/>
            <person name="Lafos M."/>
            <person name="Langarica-Fuentes A."/>
            <person name="Gebre Yohannes G."/>
            <person name="Young M.W."/>
            <person name="Martin P."/>
            <person name="Gantlett R."/>
            <person name="Kenicer G."/>
            <person name="Hawes C."/>
            <person name="Begg G.S."/>
            <person name="Quilliam R.S."/>
            <person name="Squire G.R."/>
            <person name="Poole P.S."/>
            <person name="Young P.W."/>
            <person name="Iannetta P.M."/>
            <person name="James E.K."/>
        </authorList>
    </citation>
    <scope>NUCLEOTIDE SEQUENCE [LARGE SCALE GENOMIC DNA]</scope>
    <source>
        <strain evidence="3 6">JHI54</strain>
    </source>
</reference>
<evidence type="ECO:0000256" key="1">
    <source>
        <dbReference type="SAM" id="MobiDB-lite"/>
    </source>
</evidence>
<name>A0A154IPT4_RHILE</name>
<evidence type="ECO:0000313" key="4">
    <source>
        <dbReference type="EMBL" id="RXT28896.1"/>
    </source>
</evidence>
<dbReference type="RefSeq" id="WP_012756578.1">
    <property type="nucleotide sequence ID" value="NZ_CP171844.1"/>
</dbReference>
<dbReference type="Proteomes" id="UP000471705">
    <property type="component" value="Unassembled WGS sequence"/>
</dbReference>
<feature type="compositionally biased region" description="Low complexity" evidence="1">
    <location>
        <begin position="65"/>
        <end position="78"/>
    </location>
</feature>
<feature type="region of interest" description="Disordered" evidence="1">
    <location>
        <begin position="58"/>
        <end position="82"/>
    </location>
</feature>